<keyword evidence="2" id="KW-1133">Transmembrane helix</keyword>
<feature type="domain" description="Calcineurin-like phosphoesterase" evidence="3">
    <location>
        <begin position="158"/>
        <end position="361"/>
    </location>
</feature>
<dbReference type="PANTHER" id="PTHR22953:SF153">
    <property type="entry name" value="PURPLE ACID PHOSPHATASE"/>
    <property type="match status" value="1"/>
</dbReference>
<sequence>MEDENQNQSGMKRRTFIKAAAAAGVLAAGGAALWQIGAFRRLQENATRQFPGVLYTERLRQIVTQDPSRTRMLMWELTLPAEEDLTVELRVQGADETNVHHFPASNDRFIDDEIEVYQYRAEVNHLTPGTHYQYRITSEDAATDWQTLCAPAADETYKMLIFPDTQSSDNYADWKEMAHLAWARNTDAALFACMGDLVDNGEDRLQWTDFFGGVEEMQRVIPMAPLMGNHETYDLNWKERLPEAYLHYFATPPNASTEFDRYYYSFDYGDVHYIALCTQQREIGAFKDGLVAEQLEWIRRDMRAHRKKWNVVLMHKDVLQYRIHGRPERTEGIDDDNGRVWMPVFDELGIDVVFSAHLHTYRNRGHIYGFQKTPDKKGPLYILTGVAGNVRYPNLWIDHPFDEVTLPQPETDNYLTMDVGRDAIEIACFLPDGREMDRVKVTKR</sequence>
<organism evidence="4 5">
    <name type="scientific">Selenomonas noxia F0398</name>
    <dbReference type="NCBI Taxonomy" id="702437"/>
    <lineage>
        <taxon>Bacteria</taxon>
        <taxon>Bacillati</taxon>
        <taxon>Bacillota</taxon>
        <taxon>Negativicutes</taxon>
        <taxon>Selenomonadales</taxon>
        <taxon>Selenomonadaceae</taxon>
        <taxon>Selenomonas</taxon>
    </lineage>
</organism>
<keyword evidence="1" id="KW-0732">Signal</keyword>
<dbReference type="NCBIfam" id="TIGR01409">
    <property type="entry name" value="TAT_signal_seq"/>
    <property type="match status" value="1"/>
</dbReference>
<dbReference type="Pfam" id="PF00149">
    <property type="entry name" value="Metallophos"/>
    <property type="match status" value="1"/>
</dbReference>
<dbReference type="Gene3D" id="3.60.21.10">
    <property type="match status" value="1"/>
</dbReference>
<reference evidence="4 5" key="1">
    <citation type="submission" date="2011-08" db="EMBL/GenBank/DDBJ databases">
        <title>The Genome Sequence of Selenomonas noxia F0398.</title>
        <authorList>
            <consortium name="The Broad Institute Genome Sequencing Platform"/>
            <person name="Earl A."/>
            <person name="Ward D."/>
            <person name="Feldgarden M."/>
            <person name="Gevers D."/>
            <person name="Izard J."/>
            <person name="Ganesan A."/>
            <person name="Blanton J.M."/>
            <person name="Baranova O.V."/>
            <person name="Tanner A.C."/>
            <person name="Dewhirst F.E."/>
            <person name="Young S.K."/>
            <person name="Zeng Q."/>
            <person name="Gargeya S."/>
            <person name="Fitzgerald M."/>
            <person name="Haas B."/>
            <person name="Abouelleil A."/>
            <person name="Alvarado L."/>
            <person name="Arachchi H.M."/>
            <person name="Berlin A."/>
            <person name="Brown A."/>
            <person name="Chapman S.B."/>
            <person name="Chen Z."/>
            <person name="Dunbar C."/>
            <person name="Freedman E."/>
            <person name="Gearin G."/>
            <person name="Gellesch M."/>
            <person name="Goldberg J."/>
            <person name="Griggs A."/>
            <person name="Gujja S."/>
            <person name="Heiman D."/>
            <person name="Howarth C."/>
            <person name="Larson L."/>
            <person name="Lui A."/>
            <person name="MacDonald P.J.P."/>
            <person name="Montmayeur A."/>
            <person name="Murphy C."/>
            <person name="Neiman D."/>
            <person name="Pearson M."/>
            <person name="Priest M."/>
            <person name="Roberts A."/>
            <person name="Saif S."/>
            <person name="Shea T."/>
            <person name="Shenoy N."/>
            <person name="Sisk P."/>
            <person name="Stolte C."/>
            <person name="Sykes S."/>
            <person name="Wortman J."/>
            <person name="Nusbaum C."/>
            <person name="Birren B."/>
        </authorList>
    </citation>
    <scope>NUCLEOTIDE SEQUENCE [LARGE SCALE GENOMIC DNA]</scope>
    <source>
        <strain evidence="4 5">F0398</strain>
    </source>
</reference>
<evidence type="ECO:0000259" key="3">
    <source>
        <dbReference type="Pfam" id="PF00149"/>
    </source>
</evidence>
<dbReference type="InterPro" id="IPR006311">
    <property type="entry name" value="TAT_signal"/>
</dbReference>
<keyword evidence="2" id="KW-0472">Membrane</keyword>
<dbReference type="InterPro" id="IPR019546">
    <property type="entry name" value="TAT_signal_bac_arc"/>
</dbReference>
<dbReference type="EMBL" id="ADGH01000012">
    <property type="protein sequence ID" value="EHG24563.1"/>
    <property type="molecule type" value="Genomic_DNA"/>
</dbReference>
<gene>
    <name evidence="4" type="ORF">HMPREF9432_01413</name>
</gene>
<keyword evidence="5" id="KW-1185">Reference proteome</keyword>
<name>A0ABN0DPI8_9FIRM</name>
<evidence type="ECO:0000256" key="1">
    <source>
        <dbReference type="ARBA" id="ARBA00022729"/>
    </source>
</evidence>
<dbReference type="InterPro" id="IPR004843">
    <property type="entry name" value="Calcineurin-like_PHP"/>
</dbReference>
<dbReference type="Proteomes" id="UP000003175">
    <property type="component" value="Unassembled WGS sequence"/>
</dbReference>
<evidence type="ECO:0000313" key="4">
    <source>
        <dbReference type="EMBL" id="EHG24563.1"/>
    </source>
</evidence>
<dbReference type="RefSeq" id="WP_006696662.1">
    <property type="nucleotide sequence ID" value="NZ_JH376859.1"/>
</dbReference>
<proteinExistence type="predicted"/>
<dbReference type="InterPro" id="IPR039331">
    <property type="entry name" value="PAPs-like"/>
</dbReference>
<dbReference type="SUPFAM" id="SSF56300">
    <property type="entry name" value="Metallo-dependent phosphatases"/>
    <property type="match status" value="1"/>
</dbReference>
<comment type="caution">
    <text evidence="4">The sequence shown here is derived from an EMBL/GenBank/DDBJ whole genome shotgun (WGS) entry which is preliminary data.</text>
</comment>
<evidence type="ECO:0000256" key="2">
    <source>
        <dbReference type="SAM" id="Phobius"/>
    </source>
</evidence>
<accession>A0ABN0DPI8</accession>
<protein>
    <recommendedName>
        <fullName evidence="3">Calcineurin-like phosphoesterase domain-containing protein</fullName>
    </recommendedName>
</protein>
<dbReference type="PROSITE" id="PS51318">
    <property type="entry name" value="TAT"/>
    <property type="match status" value="1"/>
</dbReference>
<dbReference type="PANTHER" id="PTHR22953">
    <property type="entry name" value="ACID PHOSPHATASE RELATED"/>
    <property type="match status" value="1"/>
</dbReference>
<dbReference type="InterPro" id="IPR029052">
    <property type="entry name" value="Metallo-depent_PP-like"/>
</dbReference>
<keyword evidence="2" id="KW-0812">Transmembrane</keyword>
<evidence type="ECO:0000313" key="5">
    <source>
        <dbReference type="Proteomes" id="UP000003175"/>
    </source>
</evidence>
<feature type="transmembrane region" description="Helical" evidence="2">
    <location>
        <begin position="16"/>
        <end position="36"/>
    </location>
</feature>